<protein>
    <recommendedName>
        <fullName evidence="4">TMhelix containing protein</fullName>
    </recommendedName>
</protein>
<organism evidence="2 3">
    <name type="scientific">Lagenidium giganteum</name>
    <dbReference type="NCBI Taxonomy" id="4803"/>
    <lineage>
        <taxon>Eukaryota</taxon>
        <taxon>Sar</taxon>
        <taxon>Stramenopiles</taxon>
        <taxon>Oomycota</taxon>
        <taxon>Peronosporomycetes</taxon>
        <taxon>Pythiales</taxon>
        <taxon>Pythiaceae</taxon>
    </lineage>
</organism>
<keyword evidence="1" id="KW-0812">Transmembrane</keyword>
<dbReference type="Proteomes" id="UP001146120">
    <property type="component" value="Unassembled WGS sequence"/>
</dbReference>
<evidence type="ECO:0000313" key="2">
    <source>
        <dbReference type="EMBL" id="DAZ94045.1"/>
    </source>
</evidence>
<name>A0AAV2YJB7_9STRA</name>
<reference evidence="2" key="2">
    <citation type="journal article" date="2023" name="Microbiol Resour">
        <title>Decontamination and Annotation of the Draft Genome Sequence of the Oomycete Lagenidium giganteum ARSEF 373.</title>
        <authorList>
            <person name="Morgan W.R."/>
            <person name="Tartar A."/>
        </authorList>
    </citation>
    <scope>NUCLEOTIDE SEQUENCE</scope>
    <source>
        <strain evidence="2">ARSEF 373</strain>
    </source>
</reference>
<reference evidence="2" key="1">
    <citation type="submission" date="2022-11" db="EMBL/GenBank/DDBJ databases">
        <authorList>
            <person name="Morgan W.R."/>
            <person name="Tartar A."/>
        </authorList>
    </citation>
    <scope>NUCLEOTIDE SEQUENCE</scope>
    <source>
        <strain evidence="2">ARSEF 373</strain>
    </source>
</reference>
<accession>A0AAV2YJB7</accession>
<keyword evidence="3" id="KW-1185">Reference proteome</keyword>
<evidence type="ECO:0000256" key="1">
    <source>
        <dbReference type="SAM" id="Phobius"/>
    </source>
</evidence>
<evidence type="ECO:0008006" key="4">
    <source>
        <dbReference type="Google" id="ProtNLM"/>
    </source>
</evidence>
<dbReference type="EMBL" id="DAKRPA010000274">
    <property type="protein sequence ID" value="DAZ94045.1"/>
    <property type="molecule type" value="Genomic_DNA"/>
</dbReference>
<dbReference type="AlphaFoldDB" id="A0AAV2YJB7"/>
<keyword evidence="1" id="KW-1133">Transmembrane helix</keyword>
<gene>
    <name evidence="2" type="ORF">N0F65_001476</name>
</gene>
<proteinExistence type="predicted"/>
<sequence>MMTGWIRWFFYGELVLMALAVVFSAVVVYCGKGETCVNATTFTVVNSVLGSLIGIMEFRRRHIKSKIPLAYRR</sequence>
<feature type="transmembrane region" description="Helical" evidence="1">
    <location>
        <begin position="40"/>
        <end position="58"/>
    </location>
</feature>
<evidence type="ECO:0000313" key="3">
    <source>
        <dbReference type="Proteomes" id="UP001146120"/>
    </source>
</evidence>
<comment type="caution">
    <text evidence="2">The sequence shown here is derived from an EMBL/GenBank/DDBJ whole genome shotgun (WGS) entry which is preliminary data.</text>
</comment>
<keyword evidence="1" id="KW-0472">Membrane</keyword>